<dbReference type="OrthoDB" id="196103at2759"/>
<evidence type="ECO:0000256" key="8">
    <source>
        <dbReference type="ARBA" id="ARBA00041910"/>
    </source>
</evidence>
<dbReference type="AlphaFoldDB" id="A0A1D1VLA6"/>
<feature type="transmembrane region" description="Helical" evidence="9">
    <location>
        <begin position="162"/>
        <end position="182"/>
    </location>
</feature>
<evidence type="ECO:0000256" key="3">
    <source>
        <dbReference type="ARBA" id="ARBA00022692"/>
    </source>
</evidence>
<dbReference type="Pfam" id="PF05978">
    <property type="entry name" value="UNC-93"/>
    <property type="match status" value="1"/>
</dbReference>
<name>A0A1D1VLA6_RAMVA</name>
<feature type="transmembrane region" description="Helical" evidence="9">
    <location>
        <begin position="12"/>
        <end position="34"/>
    </location>
</feature>
<evidence type="ECO:0000256" key="6">
    <source>
        <dbReference type="ARBA" id="ARBA00023180"/>
    </source>
</evidence>
<dbReference type="PANTHER" id="PTHR23294:SF0">
    <property type="entry name" value="UNC93-LIKE PROTEIN MFSD11"/>
    <property type="match status" value="1"/>
</dbReference>
<dbReference type="EMBL" id="BDGG01000008">
    <property type="protein sequence ID" value="GAV02405.1"/>
    <property type="molecule type" value="Genomic_DNA"/>
</dbReference>
<keyword evidence="5 9" id="KW-0472">Membrane</keyword>
<reference evidence="10 11" key="1">
    <citation type="journal article" date="2016" name="Nat. Commun.">
        <title>Extremotolerant tardigrade genome and improved radiotolerance of human cultured cells by tardigrade-unique protein.</title>
        <authorList>
            <person name="Hashimoto T."/>
            <person name="Horikawa D.D."/>
            <person name="Saito Y."/>
            <person name="Kuwahara H."/>
            <person name="Kozuka-Hata H."/>
            <person name="Shin-I T."/>
            <person name="Minakuchi Y."/>
            <person name="Ohishi K."/>
            <person name="Motoyama A."/>
            <person name="Aizu T."/>
            <person name="Enomoto A."/>
            <person name="Kondo K."/>
            <person name="Tanaka S."/>
            <person name="Hara Y."/>
            <person name="Koshikawa S."/>
            <person name="Sagara H."/>
            <person name="Miura T."/>
            <person name="Yokobori S."/>
            <person name="Miyagawa K."/>
            <person name="Suzuki Y."/>
            <person name="Kubo T."/>
            <person name="Oyama M."/>
            <person name="Kohara Y."/>
            <person name="Fujiyama A."/>
            <person name="Arakawa K."/>
            <person name="Katayama T."/>
            <person name="Toyoda A."/>
            <person name="Kunieda T."/>
        </authorList>
    </citation>
    <scope>NUCLEOTIDE SEQUENCE [LARGE SCALE GENOMIC DNA]</scope>
    <source>
        <strain evidence="10 11">YOKOZUNA-1</strain>
    </source>
</reference>
<gene>
    <name evidence="10" type="primary">RvY_12976</name>
    <name evidence="10" type="synonym">RvY_12976.2</name>
    <name evidence="10" type="ORF">RvY_12976-2</name>
</gene>
<feature type="transmembrane region" description="Helical" evidence="9">
    <location>
        <begin position="127"/>
        <end position="150"/>
    </location>
</feature>
<dbReference type="InterPro" id="IPR010291">
    <property type="entry name" value="Ion_channel_UNC-93"/>
</dbReference>
<dbReference type="InterPro" id="IPR036259">
    <property type="entry name" value="MFS_trans_sf"/>
</dbReference>
<accession>A0A1D1VLA6</accession>
<evidence type="ECO:0000256" key="2">
    <source>
        <dbReference type="ARBA" id="ARBA00009172"/>
    </source>
</evidence>
<evidence type="ECO:0000256" key="4">
    <source>
        <dbReference type="ARBA" id="ARBA00022989"/>
    </source>
</evidence>
<organism evidence="10 11">
    <name type="scientific">Ramazzottius varieornatus</name>
    <name type="common">Water bear</name>
    <name type="synonym">Tardigrade</name>
    <dbReference type="NCBI Taxonomy" id="947166"/>
    <lineage>
        <taxon>Eukaryota</taxon>
        <taxon>Metazoa</taxon>
        <taxon>Ecdysozoa</taxon>
        <taxon>Tardigrada</taxon>
        <taxon>Eutardigrada</taxon>
        <taxon>Parachela</taxon>
        <taxon>Hypsibioidea</taxon>
        <taxon>Ramazzottiidae</taxon>
        <taxon>Ramazzottius</taxon>
    </lineage>
</organism>
<evidence type="ECO:0000256" key="1">
    <source>
        <dbReference type="ARBA" id="ARBA00004141"/>
    </source>
</evidence>
<feature type="transmembrane region" description="Helical" evidence="9">
    <location>
        <begin position="261"/>
        <end position="282"/>
    </location>
</feature>
<dbReference type="SUPFAM" id="SSF103473">
    <property type="entry name" value="MFS general substrate transporter"/>
    <property type="match status" value="1"/>
</dbReference>
<keyword evidence="3 9" id="KW-0812">Transmembrane</keyword>
<comment type="similarity">
    <text evidence="2">Belongs to the unc-93 family.</text>
</comment>
<keyword evidence="6" id="KW-0325">Glycoprotein</keyword>
<dbReference type="Proteomes" id="UP000186922">
    <property type="component" value="Unassembled WGS sequence"/>
</dbReference>
<evidence type="ECO:0000313" key="10">
    <source>
        <dbReference type="EMBL" id="GAV02405.1"/>
    </source>
</evidence>
<comment type="caution">
    <text evidence="10">The sequence shown here is derived from an EMBL/GenBank/DDBJ whole genome shotgun (WGS) entry which is preliminary data.</text>
</comment>
<evidence type="ECO:0000256" key="9">
    <source>
        <dbReference type="SAM" id="Phobius"/>
    </source>
</evidence>
<feature type="transmembrane region" description="Helical" evidence="9">
    <location>
        <begin position="91"/>
        <end position="115"/>
    </location>
</feature>
<comment type="subcellular location">
    <subcellularLocation>
        <location evidence="1">Membrane</location>
        <topology evidence="1">Multi-pass membrane protein</topology>
    </subcellularLocation>
</comment>
<dbReference type="InterPro" id="IPR051617">
    <property type="entry name" value="UNC-93-like_regulator"/>
</dbReference>
<evidence type="ECO:0000256" key="7">
    <source>
        <dbReference type="ARBA" id="ARBA00040302"/>
    </source>
</evidence>
<keyword evidence="4 9" id="KW-1133">Transmembrane helix</keyword>
<sequence>MLRGLTTIPTNTRIMVFVVLIISAAVGVIVLSFLRHPWTPSGSRRFLEGHRKRTMSKTSALEAPTDGPLKHLGPLEILGSMAKLACTRNMVMLLPVCIYSGLDLCFYVSILGTSIGYTEAFGDLREALVGLNGVFVGVGQIAGGMLFASLGKCAQKHGRDPALVLGGMLSHFLAYYLVYVSLPANSPLLVTSDPTFIKPNPYIAMFCAALLGFGDAAWINQLCALLGTLFLKDAIVAFAYFQFIQCMVCCAAFFYTPYLTLPYQILINIIGCVAGVFGFCMVEWKAATETQKKARIQSIRDKAEIEALLRIVKPKNGHQTESILMERVTEK</sequence>
<proteinExistence type="inferred from homology"/>
<evidence type="ECO:0000256" key="5">
    <source>
        <dbReference type="ARBA" id="ARBA00023136"/>
    </source>
</evidence>
<dbReference type="PANTHER" id="PTHR23294">
    <property type="entry name" value="ET TRANSLATION PRODUCT-RELATED"/>
    <property type="match status" value="1"/>
</dbReference>
<feature type="transmembrane region" description="Helical" evidence="9">
    <location>
        <begin position="202"/>
        <end position="227"/>
    </location>
</feature>
<dbReference type="GO" id="GO:0016020">
    <property type="term" value="C:membrane"/>
    <property type="evidence" value="ECO:0007669"/>
    <property type="project" value="UniProtKB-SubCell"/>
</dbReference>
<protein>
    <recommendedName>
        <fullName evidence="7">UNC93-like protein MFSD11</fullName>
    </recommendedName>
    <alternativeName>
        <fullName evidence="8">Major facilitator superfamily domain-containing protein 11</fullName>
    </alternativeName>
</protein>
<evidence type="ECO:0000313" key="11">
    <source>
        <dbReference type="Proteomes" id="UP000186922"/>
    </source>
</evidence>
<keyword evidence="11" id="KW-1185">Reference proteome</keyword>
<feature type="transmembrane region" description="Helical" evidence="9">
    <location>
        <begin position="234"/>
        <end position="255"/>
    </location>
</feature>